<dbReference type="GO" id="GO:0032259">
    <property type="term" value="P:methylation"/>
    <property type="evidence" value="ECO:0007669"/>
    <property type="project" value="EnsemblPlants"/>
</dbReference>
<dbReference type="OMA" id="EPLRFQD"/>
<name>U5DB02_AMBTC</name>
<dbReference type="PANTHER" id="PTHR12829">
    <property type="entry name" value="N6-ADENOSINE-METHYLTRANSFERASE"/>
    <property type="match status" value="1"/>
</dbReference>
<reference evidence="3" key="1">
    <citation type="journal article" date="2013" name="Science">
        <title>The Amborella genome and the evolution of flowering plants.</title>
        <authorList>
            <consortium name="Amborella Genome Project"/>
        </authorList>
    </citation>
    <scope>NUCLEOTIDE SEQUENCE [LARGE SCALE GENOMIC DNA]</scope>
</reference>
<dbReference type="PROSITE" id="PS51143">
    <property type="entry name" value="MT_A70"/>
    <property type="match status" value="1"/>
</dbReference>
<dbReference type="GO" id="GO:0009008">
    <property type="term" value="F:DNA-methyltransferase activity"/>
    <property type="evidence" value="ECO:0007669"/>
    <property type="project" value="EnsemblPlants"/>
</dbReference>
<dbReference type="AlphaFoldDB" id="U5DB02"/>
<dbReference type="Gramene" id="ERN17563">
    <property type="protein sequence ID" value="ERN17563"/>
    <property type="gene ID" value="AMTR_s00059p00131310"/>
</dbReference>
<evidence type="ECO:0008006" key="4">
    <source>
        <dbReference type="Google" id="ProtNLM"/>
    </source>
</evidence>
<dbReference type="STRING" id="13333.U5DB02"/>
<dbReference type="Proteomes" id="UP000017836">
    <property type="component" value="Unassembled WGS sequence"/>
</dbReference>
<dbReference type="EMBL" id="KI392312">
    <property type="protein sequence ID" value="ERN17563.1"/>
    <property type="molecule type" value="Genomic_DNA"/>
</dbReference>
<dbReference type="eggNOG" id="KOG2356">
    <property type="taxonomic scope" value="Eukaryota"/>
</dbReference>
<dbReference type="GO" id="GO:0003676">
    <property type="term" value="F:nucleic acid binding"/>
    <property type="evidence" value="ECO:0007669"/>
    <property type="project" value="InterPro"/>
</dbReference>
<dbReference type="HOGENOM" id="CLU_027091_3_1_1"/>
<dbReference type="Pfam" id="PF05063">
    <property type="entry name" value="MT-A70"/>
    <property type="match status" value="1"/>
</dbReference>
<gene>
    <name evidence="2" type="ORF">AMTR_s00059p00131310</name>
</gene>
<comment type="similarity">
    <text evidence="1">Belongs to the MT-A70-like family.</text>
</comment>
<sequence length="428" mass="49440">MEEGAKKEETGELKEFFSNGLYHLPKSRALVMDPVRVLNAFYTNFRVSPSMYYCRSFESISHGEKPVSESRRKRKRKRRPYALNERELAAEMRHQEARPFLLDAHKALLEEIDFMSILPSLKRNGCPTNGIESLSNAEQVTEPSFVELGHLWQAPYYEISLRFRDQSTPSEDFTGAEPIQYCKEVSMSLFNNLVSNWTDDDMKAQFLDNLYILPRKCRFHMSDLRQIHHLIPASSDDGFNLIVIDPPWENRNVHTKSVYPTLPNRYLLSLPVKKLAHSEGALVALWVTNREKLRVFVEKELLPAWGVNQETIFYWLKIKEDGSLLSDLDLIHHRPYECLVLGYTQGKGGNFCDQQKYTPLKGDQVVISIPGDHSRKPPIGNLLTNHVPGPLPARCLELFARELMAGWTSWGNEPLRFQHSRFFLSKKC</sequence>
<accession>U5DB02</accession>
<dbReference type="InterPro" id="IPR007757">
    <property type="entry name" value="MT-A70-like"/>
</dbReference>
<dbReference type="PROSITE" id="PS00092">
    <property type="entry name" value="N6_MTASE"/>
    <property type="match status" value="1"/>
</dbReference>
<dbReference type="GO" id="GO:0010286">
    <property type="term" value="P:heat acclimation"/>
    <property type="evidence" value="ECO:0007669"/>
    <property type="project" value="EnsemblPlants"/>
</dbReference>
<evidence type="ECO:0000313" key="2">
    <source>
        <dbReference type="EMBL" id="ERN17563.1"/>
    </source>
</evidence>
<keyword evidence="3" id="KW-1185">Reference proteome</keyword>
<evidence type="ECO:0000313" key="3">
    <source>
        <dbReference type="Proteomes" id="UP000017836"/>
    </source>
</evidence>
<dbReference type="PANTHER" id="PTHR12829:SF4">
    <property type="entry name" value="N(6)-ADENINE-SPECIFIC METHYLTRANSFERASE METTL4"/>
    <property type="match status" value="1"/>
</dbReference>
<organism evidence="2 3">
    <name type="scientific">Amborella trichopoda</name>
    <dbReference type="NCBI Taxonomy" id="13333"/>
    <lineage>
        <taxon>Eukaryota</taxon>
        <taxon>Viridiplantae</taxon>
        <taxon>Streptophyta</taxon>
        <taxon>Embryophyta</taxon>
        <taxon>Tracheophyta</taxon>
        <taxon>Spermatophyta</taxon>
        <taxon>Magnoliopsida</taxon>
        <taxon>Amborellales</taxon>
        <taxon>Amborellaceae</taxon>
        <taxon>Amborella</taxon>
    </lineage>
</organism>
<dbReference type="InterPro" id="IPR002052">
    <property type="entry name" value="DNA_methylase_N6_adenine_CS"/>
</dbReference>
<proteinExistence type="inferred from homology"/>
<dbReference type="GO" id="GO:0008168">
    <property type="term" value="F:methyltransferase activity"/>
    <property type="evidence" value="ECO:0000318"/>
    <property type="project" value="GO_Central"/>
</dbReference>
<protein>
    <recommendedName>
        <fullName evidence="4">Methyltransferase-like protein 2</fullName>
    </recommendedName>
</protein>
<evidence type="ECO:0000256" key="1">
    <source>
        <dbReference type="PROSITE-ProRule" id="PRU00489"/>
    </source>
</evidence>
<dbReference type="GO" id="GO:0106346">
    <property type="term" value="F:snRNA methyltransferase activity"/>
    <property type="evidence" value="ECO:0007669"/>
    <property type="project" value="EnsemblPlants"/>
</dbReference>